<keyword evidence="4 7" id="KW-0472">Membrane</keyword>
<name>A0A9W7AL83_9STRA</name>
<dbReference type="GO" id="GO:0005789">
    <property type="term" value="C:endoplasmic reticulum membrane"/>
    <property type="evidence" value="ECO:0007669"/>
    <property type="project" value="TreeGrafter"/>
</dbReference>
<reference evidence="9" key="1">
    <citation type="journal article" date="2023" name="Commun. Biol.">
        <title>Genome analysis of Parmales, the sister group of diatoms, reveals the evolutionary specialization of diatoms from phago-mixotrophs to photoautotrophs.</title>
        <authorList>
            <person name="Ban H."/>
            <person name="Sato S."/>
            <person name="Yoshikawa S."/>
            <person name="Yamada K."/>
            <person name="Nakamura Y."/>
            <person name="Ichinomiya M."/>
            <person name="Sato N."/>
            <person name="Blanc-Mathieu R."/>
            <person name="Endo H."/>
            <person name="Kuwata A."/>
            <person name="Ogata H."/>
        </authorList>
    </citation>
    <scope>NUCLEOTIDE SEQUENCE [LARGE SCALE GENOMIC DNA]</scope>
</reference>
<comment type="similarity">
    <text evidence="2 5">Belongs to the CDP-alcohol phosphatidyltransferase class-I family.</text>
</comment>
<evidence type="ECO:0000313" key="8">
    <source>
        <dbReference type="EMBL" id="GMH74961.1"/>
    </source>
</evidence>
<feature type="transmembrane region" description="Helical" evidence="7">
    <location>
        <begin position="340"/>
        <end position="361"/>
    </location>
</feature>
<sequence>MASTRSSSRSRSKSRPKSTPKKSTPKKPPTEKKSPAKRGTTSKSKSKASPKTFESSSFVLDDATKGRLALWKYHSGTYTPIDVQMNKFWEWSVTLLPIWLAPNLVTALGSLIVISTTGLLAYYDPQFLGVAPSWVIVVAAIGHFVYMTMDAIDGKQARRTGTSSPLGQLFDHGCDAFITNIVGVMCNCCLGYGSGPWSIGNVILNFNVFFLAQWEEYHTGTLNTNNGYFGLTEGQLAQISTMLSCALNRTWWEFNVPVLNLEAKYVLLMPMAFVTFSLALQSVHRVLFVIRQSKIPNNEKGEKEFNRFTALLQLLPQYSMYFLGIWLTSSDYYQTHPLSLFMLWGTSCTFYTTLVIVAQMSKSPIDYFGPATTITGPMFLAAAYLNRQYDFGTSGVTDFHVVVTWGIVLVGQYAYFVCGVCLDLSSHLGIKVFTIPAKK</sequence>
<dbReference type="GO" id="GO:0004142">
    <property type="term" value="F:diacylglycerol cholinephosphotransferase activity"/>
    <property type="evidence" value="ECO:0007669"/>
    <property type="project" value="TreeGrafter"/>
</dbReference>
<keyword evidence="7" id="KW-1133">Transmembrane helix</keyword>
<evidence type="ECO:0000256" key="4">
    <source>
        <dbReference type="ARBA" id="ARBA00023136"/>
    </source>
</evidence>
<dbReference type="GO" id="GO:0005794">
    <property type="term" value="C:Golgi apparatus"/>
    <property type="evidence" value="ECO:0007669"/>
    <property type="project" value="TreeGrafter"/>
</dbReference>
<feature type="transmembrane region" description="Helical" evidence="7">
    <location>
        <begin position="310"/>
        <end position="328"/>
    </location>
</feature>
<keyword evidence="7" id="KW-0812">Transmembrane</keyword>
<evidence type="ECO:0000256" key="6">
    <source>
        <dbReference type="SAM" id="MobiDB-lite"/>
    </source>
</evidence>
<proteinExistence type="inferred from homology"/>
<organism evidence="8 9">
    <name type="scientific">Triparma laevis f. inornata</name>
    <dbReference type="NCBI Taxonomy" id="1714386"/>
    <lineage>
        <taxon>Eukaryota</taxon>
        <taxon>Sar</taxon>
        <taxon>Stramenopiles</taxon>
        <taxon>Ochrophyta</taxon>
        <taxon>Bolidophyceae</taxon>
        <taxon>Parmales</taxon>
        <taxon>Triparmaceae</taxon>
        <taxon>Triparma</taxon>
    </lineage>
</organism>
<evidence type="ECO:0000256" key="2">
    <source>
        <dbReference type="ARBA" id="ARBA00010441"/>
    </source>
</evidence>
<accession>A0A9W7AL83</accession>
<protein>
    <recommendedName>
        <fullName evidence="10">Ethanolaminephosphotransferase</fullName>
    </recommendedName>
</protein>
<dbReference type="GO" id="GO:0006646">
    <property type="term" value="P:phosphatidylethanolamine biosynthetic process"/>
    <property type="evidence" value="ECO:0007669"/>
    <property type="project" value="TreeGrafter"/>
</dbReference>
<dbReference type="PANTHER" id="PTHR10414">
    <property type="entry name" value="ETHANOLAMINEPHOSPHOTRANSFERASE"/>
    <property type="match status" value="1"/>
</dbReference>
<dbReference type="GO" id="GO:0004307">
    <property type="term" value="F:ethanolaminephosphotransferase activity"/>
    <property type="evidence" value="ECO:0007669"/>
    <property type="project" value="TreeGrafter"/>
</dbReference>
<feature type="transmembrane region" description="Helical" evidence="7">
    <location>
        <begin position="397"/>
        <end position="416"/>
    </location>
</feature>
<evidence type="ECO:0000256" key="7">
    <source>
        <dbReference type="SAM" id="Phobius"/>
    </source>
</evidence>
<evidence type="ECO:0000256" key="5">
    <source>
        <dbReference type="RuleBase" id="RU003750"/>
    </source>
</evidence>
<comment type="subcellular location">
    <subcellularLocation>
        <location evidence="1">Membrane</location>
    </subcellularLocation>
</comment>
<feature type="compositionally biased region" description="Basic residues" evidence="6">
    <location>
        <begin position="8"/>
        <end position="25"/>
    </location>
</feature>
<evidence type="ECO:0008006" key="10">
    <source>
        <dbReference type="Google" id="ProtNLM"/>
    </source>
</evidence>
<dbReference type="InterPro" id="IPR043130">
    <property type="entry name" value="CDP-OH_PTrfase_TM_dom"/>
</dbReference>
<keyword evidence="3 5" id="KW-0808">Transferase</keyword>
<dbReference type="Gene3D" id="1.20.120.1760">
    <property type="match status" value="1"/>
</dbReference>
<dbReference type="InterPro" id="IPR048254">
    <property type="entry name" value="CDP_ALCOHOL_P_TRANSF_CS"/>
</dbReference>
<feature type="region of interest" description="Disordered" evidence="6">
    <location>
        <begin position="1"/>
        <end position="50"/>
    </location>
</feature>
<feature type="transmembrane region" description="Helical" evidence="7">
    <location>
        <begin position="367"/>
        <end position="385"/>
    </location>
</feature>
<dbReference type="PIRSF" id="PIRSF015665">
    <property type="entry name" value="CHOPT"/>
    <property type="match status" value="1"/>
</dbReference>
<comment type="caution">
    <text evidence="8">The sequence shown here is derived from an EMBL/GenBank/DDBJ whole genome shotgun (WGS) entry which is preliminary data.</text>
</comment>
<dbReference type="Pfam" id="PF01066">
    <property type="entry name" value="CDP-OH_P_transf"/>
    <property type="match status" value="1"/>
</dbReference>
<dbReference type="Proteomes" id="UP001162640">
    <property type="component" value="Unassembled WGS sequence"/>
</dbReference>
<dbReference type="PANTHER" id="PTHR10414:SF37">
    <property type="entry name" value="BB IN A BOXCAR, ISOFORM C"/>
    <property type="match status" value="1"/>
</dbReference>
<dbReference type="InterPro" id="IPR014472">
    <property type="entry name" value="CHOPT"/>
</dbReference>
<feature type="transmembrane region" description="Helical" evidence="7">
    <location>
        <begin position="95"/>
        <end position="123"/>
    </location>
</feature>
<dbReference type="InterPro" id="IPR000462">
    <property type="entry name" value="CDP-OH_P_trans"/>
</dbReference>
<evidence type="ECO:0000256" key="1">
    <source>
        <dbReference type="ARBA" id="ARBA00004370"/>
    </source>
</evidence>
<gene>
    <name evidence="8" type="ORF">TL16_g06609</name>
</gene>
<evidence type="ECO:0000313" key="9">
    <source>
        <dbReference type="Proteomes" id="UP001162640"/>
    </source>
</evidence>
<dbReference type="AlphaFoldDB" id="A0A9W7AL83"/>
<evidence type="ECO:0000256" key="3">
    <source>
        <dbReference type="ARBA" id="ARBA00022679"/>
    </source>
</evidence>
<feature type="transmembrane region" description="Helical" evidence="7">
    <location>
        <begin position="129"/>
        <end position="149"/>
    </location>
</feature>
<dbReference type="PROSITE" id="PS00379">
    <property type="entry name" value="CDP_ALCOHOL_P_TRANSF"/>
    <property type="match status" value="1"/>
</dbReference>
<feature type="compositionally biased region" description="Low complexity" evidence="6">
    <location>
        <begin position="41"/>
        <end position="50"/>
    </location>
</feature>
<feature type="transmembrane region" description="Helical" evidence="7">
    <location>
        <begin position="265"/>
        <end position="290"/>
    </location>
</feature>
<dbReference type="EMBL" id="BLQM01000201">
    <property type="protein sequence ID" value="GMH74961.1"/>
    <property type="molecule type" value="Genomic_DNA"/>
</dbReference>